<protein>
    <submittedName>
        <fullName evidence="3">Uncharacterized protein</fullName>
    </submittedName>
</protein>
<keyword evidence="2" id="KW-0812">Transmembrane</keyword>
<dbReference type="AlphaFoldDB" id="A0AA39R7N8"/>
<name>A0AA39R7N8_9LECA</name>
<keyword evidence="4" id="KW-1185">Reference proteome</keyword>
<feature type="transmembrane region" description="Helical" evidence="2">
    <location>
        <begin position="43"/>
        <end position="69"/>
    </location>
</feature>
<feature type="transmembrane region" description="Helical" evidence="2">
    <location>
        <begin position="572"/>
        <end position="599"/>
    </location>
</feature>
<evidence type="ECO:0000256" key="2">
    <source>
        <dbReference type="SAM" id="Phobius"/>
    </source>
</evidence>
<accession>A0AA39R7N8</accession>
<dbReference type="EMBL" id="JAFEKC020000003">
    <property type="protein sequence ID" value="KAK0515611.1"/>
    <property type="molecule type" value="Genomic_DNA"/>
</dbReference>
<keyword evidence="2" id="KW-0472">Membrane</keyword>
<comment type="caution">
    <text evidence="3">The sequence shown here is derived from an EMBL/GenBank/DDBJ whole genome shotgun (WGS) entry which is preliminary data.</text>
</comment>
<sequence>MVRQKSSSAASGHLDNRSAYEMVSYEELKEQKRTPSKGIMGGWILEIGFASGVLILPMFTLTAVLLALVYGHNMPYHSSTYSYNNETELPLGAAYFVNYPATTLVYIASLSSTLATLLISAAMILFSYSLARSMTLESDANNAPKLPSPFQLQLLIRMVDGRLTALGSYLLYRLGKKQRQVTVVPMLIEAVAMMLALVLLAGLITLADLWLHLSTKSVQYLELRPQAAPDWFNPGRGVNQSCLDDPMFDAVNNVTGCLIPVDVGSLPVLINESEYFKTAGNISDLNKVYLGFHEGLQYSVLGPAHIPDDLDFQATSYGSHTECRVVTTQCGAGSTHGDGPNVSNFACNNTVAGLNMTGNFYWLGEAIESYKGGPNNFSGINNVNTMSQSDFAFGFQYFNDSAKQEQVEQPGDEGLGSDESGTISSITNQYFWALAFSLLSFANAAQNPWARLNLVGNNEGGADGIMSCETNISEITYNMSQSAIAIISTSPPRPNASFPFINGITGSWGDEQLYQGLQLSVVGAETSEDLASSFATVYDQTLVAIPAGVLNALPVVNATQRVQTQVARVQKAPLVCLLLLNLLYAGVGIVLTATALVAVRFDGPRVGEGVIGAGGRIRDAQARLSVAAIVAESFEAPNLGEDAKSVDDLFAERRGQVTRRVALGMGQGGGRRFRQVIVREEKGDGEGTGLVSSREEEREG</sequence>
<feature type="transmembrane region" description="Helical" evidence="2">
    <location>
        <begin position="184"/>
        <end position="211"/>
    </location>
</feature>
<proteinExistence type="predicted"/>
<gene>
    <name evidence="3" type="ORF">JMJ35_001645</name>
</gene>
<dbReference type="Proteomes" id="UP001166286">
    <property type="component" value="Unassembled WGS sequence"/>
</dbReference>
<evidence type="ECO:0000313" key="3">
    <source>
        <dbReference type="EMBL" id="KAK0515611.1"/>
    </source>
</evidence>
<feature type="region of interest" description="Disordered" evidence="1">
    <location>
        <begin position="677"/>
        <end position="700"/>
    </location>
</feature>
<reference evidence="3" key="1">
    <citation type="submission" date="2023-03" db="EMBL/GenBank/DDBJ databases">
        <title>Complete genome of Cladonia borealis.</title>
        <authorList>
            <person name="Park H."/>
        </authorList>
    </citation>
    <scope>NUCLEOTIDE SEQUENCE</scope>
    <source>
        <strain evidence="3">ANT050790</strain>
    </source>
</reference>
<keyword evidence="2" id="KW-1133">Transmembrane helix</keyword>
<organism evidence="3 4">
    <name type="scientific">Cladonia borealis</name>
    <dbReference type="NCBI Taxonomy" id="184061"/>
    <lineage>
        <taxon>Eukaryota</taxon>
        <taxon>Fungi</taxon>
        <taxon>Dikarya</taxon>
        <taxon>Ascomycota</taxon>
        <taxon>Pezizomycotina</taxon>
        <taxon>Lecanoromycetes</taxon>
        <taxon>OSLEUM clade</taxon>
        <taxon>Lecanoromycetidae</taxon>
        <taxon>Lecanorales</taxon>
        <taxon>Lecanorineae</taxon>
        <taxon>Cladoniaceae</taxon>
        <taxon>Cladonia</taxon>
    </lineage>
</organism>
<evidence type="ECO:0000256" key="1">
    <source>
        <dbReference type="SAM" id="MobiDB-lite"/>
    </source>
</evidence>
<evidence type="ECO:0000313" key="4">
    <source>
        <dbReference type="Proteomes" id="UP001166286"/>
    </source>
</evidence>
<feature type="transmembrane region" description="Helical" evidence="2">
    <location>
        <begin position="114"/>
        <end position="131"/>
    </location>
</feature>